<evidence type="ECO:0000313" key="1">
    <source>
        <dbReference type="Proteomes" id="UP000887575"/>
    </source>
</evidence>
<keyword evidence="1" id="KW-1185">Reference proteome</keyword>
<dbReference type="Proteomes" id="UP000887575">
    <property type="component" value="Unassembled WGS sequence"/>
</dbReference>
<dbReference type="WBParaSite" id="MBELARI_LOCUS15817">
    <property type="protein sequence ID" value="MBELARI_LOCUS15817"/>
    <property type="gene ID" value="MBELARI_LOCUS15817"/>
</dbReference>
<sequence length="78" mass="8943">MESTVWLKRNEELRVAAEAFKAAKMRQKPVNTESSESERLQLLAIKGRKARAQQIEAANEKLPPISNLIRIRRLFLIG</sequence>
<evidence type="ECO:0000313" key="2">
    <source>
        <dbReference type="WBParaSite" id="MBELARI_LOCUS15817"/>
    </source>
</evidence>
<name>A0AAF3EQ70_9BILA</name>
<dbReference type="AlphaFoldDB" id="A0AAF3EQ70"/>
<proteinExistence type="predicted"/>
<protein>
    <submittedName>
        <fullName evidence="2">Uncharacterized protein</fullName>
    </submittedName>
</protein>
<accession>A0AAF3EQ70</accession>
<organism evidence="1 2">
    <name type="scientific">Mesorhabditis belari</name>
    <dbReference type="NCBI Taxonomy" id="2138241"/>
    <lineage>
        <taxon>Eukaryota</taxon>
        <taxon>Metazoa</taxon>
        <taxon>Ecdysozoa</taxon>
        <taxon>Nematoda</taxon>
        <taxon>Chromadorea</taxon>
        <taxon>Rhabditida</taxon>
        <taxon>Rhabditina</taxon>
        <taxon>Rhabditomorpha</taxon>
        <taxon>Rhabditoidea</taxon>
        <taxon>Rhabditidae</taxon>
        <taxon>Mesorhabditinae</taxon>
        <taxon>Mesorhabditis</taxon>
    </lineage>
</organism>
<reference evidence="2" key="1">
    <citation type="submission" date="2024-02" db="UniProtKB">
        <authorList>
            <consortium name="WormBaseParasite"/>
        </authorList>
    </citation>
    <scope>IDENTIFICATION</scope>
</reference>